<organism evidence="1 2">
    <name type="scientific">Acropora cervicornis</name>
    <name type="common">Staghorn coral</name>
    <dbReference type="NCBI Taxonomy" id="6130"/>
    <lineage>
        <taxon>Eukaryota</taxon>
        <taxon>Metazoa</taxon>
        <taxon>Cnidaria</taxon>
        <taxon>Anthozoa</taxon>
        <taxon>Hexacorallia</taxon>
        <taxon>Scleractinia</taxon>
        <taxon>Astrocoeniina</taxon>
        <taxon>Acroporidae</taxon>
        <taxon>Acropora</taxon>
    </lineage>
</organism>
<evidence type="ECO:0000313" key="2">
    <source>
        <dbReference type="Proteomes" id="UP001249851"/>
    </source>
</evidence>
<gene>
    <name evidence="1" type="ORF">P5673_009920</name>
</gene>
<dbReference type="AlphaFoldDB" id="A0AAD9QSQ5"/>
<dbReference type="InterPro" id="IPR043502">
    <property type="entry name" value="DNA/RNA_pol_sf"/>
</dbReference>
<dbReference type="SUPFAM" id="SSF56672">
    <property type="entry name" value="DNA/RNA polymerases"/>
    <property type="match status" value="1"/>
</dbReference>
<dbReference type="InterPro" id="IPR050951">
    <property type="entry name" value="Retrovirus_Pol_polyprotein"/>
</dbReference>
<dbReference type="PANTHER" id="PTHR37984">
    <property type="entry name" value="PROTEIN CBG26694"/>
    <property type="match status" value="1"/>
</dbReference>
<dbReference type="Proteomes" id="UP001249851">
    <property type="component" value="Unassembled WGS sequence"/>
</dbReference>
<reference evidence="1" key="1">
    <citation type="journal article" date="2023" name="G3 (Bethesda)">
        <title>Whole genome assembly and annotation of the endangered Caribbean coral Acropora cervicornis.</title>
        <authorList>
            <person name="Selwyn J.D."/>
            <person name="Vollmer S.V."/>
        </authorList>
    </citation>
    <scope>NUCLEOTIDE SEQUENCE</scope>
    <source>
        <strain evidence="1">K2</strain>
    </source>
</reference>
<reference evidence="1" key="2">
    <citation type="journal article" date="2023" name="Science">
        <title>Genomic signatures of disease resistance in endangered staghorn corals.</title>
        <authorList>
            <person name="Vollmer S.V."/>
            <person name="Selwyn J.D."/>
            <person name="Despard B.A."/>
            <person name="Roesel C.L."/>
        </authorList>
    </citation>
    <scope>NUCLEOTIDE SEQUENCE</scope>
    <source>
        <strain evidence="1">K2</strain>
    </source>
</reference>
<dbReference type="PANTHER" id="PTHR37984:SF11">
    <property type="entry name" value="INTEGRASE CATALYTIC DOMAIN-CONTAINING PROTEIN"/>
    <property type="match status" value="1"/>
</dbReference>
<comment type="caution">
    <text evidence="1">The sequence shown here is derived from an EMBL/GenBank/DDBJ whole genome shotgun (WGS) entry which is preliminary data.</text>
</comment>
<dbReference type="Gene3D" id="3.10.10.10">
    <property type="entry name" value="HIV Type 1 Reverse Transcriptase, subunit A, domain 1"/>
    <property type="match status" value="1"/>
</dbReference>
<name>A0AAD9QSQ5_ACRCE</name>
<sequence length="183" mass="20491">MQKRLYAYGGRELKVEDQFQIEVSTTKKKIVADFIVVKTGHCLLDHSTATDLGILRVCQAETVKTGNCNTLDDSLVGRFKARYPSVFQEIGKLKNNQLKLHIDPSVIPVVQKVRRVPFSLKDKVTSIVNDLLEQDIIERVQGPTAWVSPIVVAPKASGDIRLCVDICEGLTRPLSERDCPYQL</sequence>
<protein>
    <submittedName>
        <fullName evidence="1">Uncharacterized protein</fullName>
    </submittedName>
</protein>
<accession>A0AAD9QSQ5</accession>
<keyword evidence="2" id="KW-1185">Reference proteome</keyword>
<evidence type="ECO:0000313" key="1">
    <source>
        <dbReference type="EMBL" id="KAK2566410.1"/>
    </source>
</evidence>
<proteinExistence type="predicted"/>
<dbReference type="EMBL" id="JARQWQ010000017">
    <property type="protein sequence ID" value="KAK2566410.1"/>
    <property type="molecule type" value="Genomic_DNA"/>
</dbReference>